<evidence type="ECO:0000256" key="1">
    <source>
        <dbReference type="ARBA" id="ARBA00001633"/>
    </source>
</evidence>
<dbReference type="InterPro" id="IPR013798">
    <property type="entry name" value="Indole-3-glycerol_P_synth_dom"/>
</dbReference>
<evidence type="ECO:0000313" key="10">
    <source>
        <dbReference type="Proteomes" id="UP000253934"/>
    </source>
</evidence>
<keyword evidence="5" id="KW-0822">Tryptophan biosynthesis</keyword>
<sequence>MFKQKSLLNFFIEQQKKLTQIQKLDFSLQLKKEQAESLITKNKLNLNFKLKIENLLQKNEFSQNFVTIPNYVTDSEFSSFFNTKTISSDDILINEIYSLFTSPLQENCNDFLLYKNDDCMVFRSGFFSDEYDLYESMLLGFDGMVVYSYGMDKYKIQLLTEIARDYHFTLMFIVHNKQEIREVLETDAPYIAISGFNPKTFEVDFSHFVHLSQYIPKTTNLIAWSGYLDNSKKIFLKDIGYKVVFELN</sequence>
<comment type="catalytic activity">
    <reaction evidence="1">
        <text>1-(2-carboxyphenylamino)-1-deoxy-D-ribulose 5-phosphate + H(+) = (1S,2R)-1-C-(indol-3-yl)glycerol 3-phosphate + CO2 + H2O</text>
        <dbReference type="Rhea" id="RHEA:23476"/>
        <dbReference type="ChEBI" id="CHEBI:15377"/>
        <dbReference type="ChEBI" id="CHEBI:15378"/>
        <dbReference type="ChEBI" id="CHEBI:16526"/>
        <dbReference type="ChEBI" id="CHEBI:58613"/>
        <dbReference type="ChEBI" id="CHEBI:58866"/>
        <dbReference type="EC" id="4.1.1.48"/>
    </reaction>
</comment>
<dbReference type="SUPFAM" id="SSF51366">
    <property type="entry name" value="Ribulose-phoshate binding barrel"/>
    <property type="match status" value="1"/>
</dbReference>
<feature type="domain" description="Indole-3-glycerol phosphate synthase" evidence="8">
    <location>
        <begin position="118"/>
        <end position="231"/>
    </location>
</feature>
<name>A0A369KWZ3_9BACT</name>
<evidence type="ECO:0000256" key="7">
    <source>
        <dbReference type="ARBA" id="ARBA00023239"/>
    </source>
</evidence>
<evidence type="ECO:0000256" key="3">
    <source>
        <dbReference type="ARBA" id="ARBA00012362"/>
    </source>
</evidence>
<dbReference type="Gene3D" id="3.20.20.70">
    <property type="entry name" value="Aldolase class I"/>
    <property type="match status" value="1"/>
</dbReference>
<gene>
    <name evidence="9" type="ORF">DCC88_08695</name>
</gene>
<dbReference type="EC" id="4.1.1.48" evidence="3"/>
<dbReference type="AlphaFoldDB" id="A0A369KWZ3"/>
<keyword evidence="6" id="KW-0057">Aromatic amino acid biosynthesis</keyword>
<evidence type="ECO:0000256" key="2">
    <source>
        <dbReference type="ARBA" id="ARBA00004696"/>
    </source>
</evidence>
<evidence type="ECO:0000259" key="8">
    <source>
        <dbReference type="Pfam" id="PF00218"/>
    </source>
</evidence>
<dbReference type="InterPro" id="IPR013785">
    <property type="entry name" value="Aldolase_TIM"/>
</dbReference>
<dbReference type="Pfam" id="PF00218">
    <property type="entry name" value="IGPS"/>
    <property type="match status" value="1"/>
</dbReference>
<protein>
    <recommendedName>
        <fullName evidence="3">indole-3-glycerol-phosphate synthase</fullName>
        <ecNumber evidence="3">4.1.1.48</ecNumber>
    </recommendedName>
</protein>
<evidence type="ECO:0000256" key="4">
    <source>
        <dbReference type="ARBA" id="ARBA00022605"/>
    </source>
</evidence>
<proteinExistence type="predicted"/>
<evidence type="ECO:0000256" key="5">
    <source>
        <dbReference type="ARBA" id="ARBA00022822"/>
    </source>
</evidence>
<evidence type="ECO:0000313" key="9">
    <source>
        <dbReference type="EMBL" id="RDB35696.1"/>
    </source>
</evidence>
<dbReference type="GO" id="GO:0000162">
    <property type="term" value="P:L-tryptophan biosynthetic process"/>
    <property type="evidence" value="ECO:0007669"/>
    <property type="project" value="UniProtKB-UniPathway"/>
</dbReference>
<keyword evidence="7" id="KW-0456">Lyase</keyword>
<dbReference type="EMBL" id="QOVW01000077">
    <property type="protein sequence ID" value="RDB35696.1"/>
    <property type="molecule type" value="Genomic_DNA"/>
</dbReference>
<keyword evidence="4" id="KW-0028">Amino-acid biosynthesis</keyword>
<comment type="pathway">
    <text evidence="2">Amino-acid biosynthesis; L-tryptophan biosynthesis; L-tryptophan from chorismate: step 4/5.</text>
</comment>
<evidence type="ECO:0000256" key="6">
    <source>
        <dbReference type="ARBA" id="ARBA00023141"/>
    </source>
</evidence>
<organism evidence="9 10">
    <name type="scientific">Spirobacillus cienkowskii</name>
    <dbReference type="NCBI Taxonomy" id="495820"/>
    <lineage>
        <taxon>Bacteria</taxon>
        <taxon>Pseudomonadati</taxon>
        <taxon>Bdellovibrionota</taxon>
        <taxon>Oligoflexia</taxon>
        <taxon>Silvanigrellales</taxon>
        <taxon>Spirobacillus</taxon>
    </lineage>
</organism>
<dbReference type="Proteomes" id="UP000253934">
    <property type="component" value="Unassembled WGS sequence"/>
</dbReference>
<dbReference type="GO" id="GO:0004425">
    <property type="term" value="F:indole-3-glycerol-phosphate synthase activity"/>
    <property type="evidence" value="ECO:0007669"/>
    <property type="project" value="UniProtKB-EC"/>
</dbReference>
<keyword evidence="10" id="KW-1185">Reference proteome</keyword>
<dbReference type="UniPathway" id="UPA00035">
    <property type="reaction ID" value="UER00043"/>
</dbReference>
<reference evidence="9" key="1">
    <citation type="submission" date="2018-04" db="EMBL/GenBank/DDBJ databases">
        <title>Draft genome sequence of the Candidatus Spirobacillus cienkowskii, a pathogen of freshwater Daphnia species, reconstructed from hemolymph metagenomic reads.</title>
        <authorList>
            <person name="Bresciani L."/>
            <person name="Lemos L.N."/>
            <person name="Wale N."/>
            <person name="Lin J.Y."/>
            <person name="Fernandes G.R."/>
            <person name="Duffy M.A."/>
            <person name="Rodrigues J.M."/>
        </authorList>
    </citation>
    <scope>NUCLEOTIDE SEQUENCE [LARGE SCALE GENOMIC DNA]</scope>
    <source>
        <strain evidence="9">Binning01</strain>
    </source>
</reference>
<dbReference type="InterPro" id="IPR011060">
    <property type="entry name" value="RibuloseP-bd_barrel"/>
</dbReference>
<accession>A0A369KWZ3</accession>
<comment type="caution">
    <text evidence="9">The sequence shown here is derived from an EMBL/GenBank/DDBJ whole genome shotgun (WGS) entry which is preliminary data.</text>
</comment>